<dbReference type="HOGENOM" id="CLU_1129007_0_0_1"/>
<dbReference type="KEGG" id="cdeu:CNBG_4580"/>
<dbReference type="VEuPathDB" id="FungiDB:CNBG_4580"/>
<organism evidence="1 2">
    <name type="scientific">Cryptococcus deuterogattii (strain R265)</name>
    <name type="common">Cryptococcus gattii VGII (strain R265)</name>
    <dbReference type="NCBI Taxonomy" id="294750"/>
    <lineage>
        <taxon>Eukaryota</taxon>
        <taxon>Fungi</taxon>
        <taxon>Dikarya</taxon>
        <taxon>Basidiomycota</taxon>
        <taxon>Agaricomycotina</taxon>
        <taxon>Tremellomycetes</taxon>
        <taxon>Tremellales</taxon>
        <taxon>Cryptococcaceae</taxon>
        <taxon>Cryptococcus</taxon>
        <taxon>Cryptococcus gattii species complex</taxon>
    </lineage>
</organism>
<dbReference type="GeneID" id="88180785"/>
<dbReference type="OMA" id="TEREMWE"/>
<dbReference type="AlphaFoldDB" id="A0A095CER5"/>
<reference evidence="1 2" key="2">
    <citation type="journal article" date="2018" name="Proc. Natl. Acad. Sci.">
        <title>RNAi is a critical determinant of centromere evolution in closely related fungi.</title>
        <authorList>
            <person name="Yadav V."/>
            <person name="Sun S."/>
            <person name="Billmyre R.B."/>
            <person name="Thimmappa B.C."/>
            <person name="Shea T."/>
            <person name="Lintner R."/>
            <person name="Bakkeren G."/>
            <person name="Cuomo C.A."/>
            <person name="Heitman J."/>
            <person name="Sanyal K."/>
        </authorList>
    </citation>
    <scope>NUCLEOTIDE SEQUENCE [LARGE SCALE GENOMIC DNA]</scope>
    <source>
        <strain evidence="1 2">R265</strain>
    </source>
</reference>
<sequence length="246" mass="28692">MPGAKPNPTNTLPQAYKLVHQILSSAKSGLHTKDIVKQGVALYADRLPPHAFEIEEPVDERKHKGKKRHVPEPKLVPQGHPFISTNFLKNHVLPTLQSQNLIHKHVVHLDDSESPPSTPSKRGNAKRQFVWSLRDLPDIESQSTSWSYSEHWQRLLSGAHPEDVGAEHKHFLEQLKKDERRQAIESGAERRTEEEIWAWEDRKVGVTTEKERGHLNKRRELKRPQKEWKRYGRWQQLFRDQETVKV</sequence>
<accession>A0A095CER5</accession>
<protein>
    <submittedName>
        <fullName evidence="1">Uncharacterized protein</fullName>
    </submittedName>
</protein>
<name>A0A095CER5_CRYD2</name>
<dbReference type="EMBL" id="CP025760">
    <property type="protein sequence ID" value="KGB78742.1"/>
    <property type="molecule type" value="Genomic_DNA"/>
</dbReference>
<gene>
    <name evidence="1" type="ORF">CNBG_4580</name>
</gene>
<dbReference type="Proteomes" id="UP000029445">
    <property type="component" value="Chromosome 2"/>
</dbReference>
<dbReference type="RefSeq" id="XP_062884465.1">
    <property type="nucleotide sequence ID" value="XM_063028510.1"/>
</dbReference>
<reference evidence="1 2" key="1">
    <citation type="journal article" date="2011" name="MBio">
        <title>Genome variation in Cryptococcus gattii, an emerging pathogen of immunocompetent hosts.</title>
        <authorList>
            <person name="D'Souza C.A."/>
            <person name="Kronstad J.W."/>
            <person name="Taylor G."/>
            <person name="Warren R."/>
            <person name="Yuen M."/>
            <person name="Hu G."/>
            <person name="Jung W.H."/>
            <person name="Sham A."/>
            <person name="Kidd S.E."/>
            <person name="Tangen K."/>
            <person name="Lee N."/>
            <person name="Zeilmaker T."/>
            <person name="Sawkins J."/>
            <person name="McVicker G."/>
            <person name="Shah S."/>
            <person name="Gnerre S."/>
            <person name="Griggs A."/>
            <person name="Zeng Q."/>
            <person name="Bartlett K."/>
            <person name="Li W."/>
            <person name="Wang X."/>
            <person name="Heitman J."/>
            <person name="Stajich J.E."/>
            <person name="Fraser J.A."/>
            <person name="Meyer W."/>
            <person name="Carter D."/>
            <person name="Schein J."/>
            <person name="Krzywinski M."/>
            <person name="Kwon-Chung K.J."/>
            <person name="Varma A."/>
            <person name="Wang J."/>
            <person name="Brunham R."/>
            <person name="Fyfe M."/>
            <person name="Ouellette B.F."/>
            <person name="Siddiqui A."/>
            <person name="Marra M."/>
            <person name="Jones S."/>
            <person name="Holt R."/>
            <person name="Birren B.W."/>
            <person name="Galagan J.E."/>
            <person name="Cuomo C.A."/>
        </authorList>
    </citation>
    <scope>NUCLEOTIDE SEQUENCE [LARGE SCALE GENOMIC DNA]</scope>
    <source>
        <strain evidence="1 2">R265</strain>
    </source>
</reference>
<dbReference type="OrthoDB" id="2570610at2759"/>
<keyword evidence="2" id="KW-1185">Reference proteome</keyword>
<evidence type="ECO:0000313" key="2">
    <source>
        <dbReference type="Proteomes" id="UP000029445"/>
    </source>
</evidence>
<evidence type="ECO:0000313" key="1">
    <source>
        <dbReference type="EMBL" id="KGB78742.1"/>
    </source>
</evidence>
<proteinExistence type="predicted"/>